<comment type="subcellular location">
    <subcellularLocation>
        <location evidence="1">Secreted</location>
    </subcellularLocation>
</comment>
<dbReference type="Pfam" id="PF00089">
    <property type="entry name" value="Trypsin"/>
    <property type="match status" value="1"/>
</dbReference>
<dbReference type="InterPro" id="IPR001254">
    <property type="entry name" value="Trypsin_dom"/>
</dbReference>
<evidence type="ECO:0000259" key="8">
    <source>
        <dbReference type="PROSITE" id="PS50240"/>
    </source>
</evidence>
<dbReference type="InterPro" id="IPR009003">
    <property type="entry name" value="Peptidase_S1_PA"/>
</dbReference>
<dbReference type="RefSeq" id="XP_034106794.1">
    <property type="nucleotide sequence ID" value="XM_034250903.2"/>
</dbReference>
<dbReference type="PRINTS" id="PR00722">
    <property type="entry name" value="CHYMOTRYPSIN"/>
</dbReference>
<keyword evidence="3" id="KW-1015">Disulfide bond</keyword>
<keyword evidence="2" id="KW-0964">Secreted</keyword>
<keyword evidence="7" id="KW-0732">Signal</keyword>
<gene>
    <name evidence="10" type="primary">LOC117569657</name>
</gene>
<dbReference type="FunFam" id="2.40.10.10:FF:000038">
    <property type="entry name" value="Serine protease"/>
    <property type="match status" value="1"/>
</dbReference>
<dbReference type="InterPro" id="IPR041515">
    <property type="entry name" value="PPAF-2-like_Clip"/>
</dbReference>
<sequence length="448" mass="50517">MHNKAMLNQFKLILLLIFPLSSFALRECTSTELCITEQRCNETDDSGRGLLGPRTLDNSCGFGLVCCDKEQLESYEATLAQKLLNEQKAATTASPPPLNLDFKLDYDTCDTNKLCVPRHLCRSGLVNEDGRYIIKARIDDTSNFGCSIFESCCPPGDQIDESENPMLRHLQQFQYKGCGYSNPKGLYYALEGYSNHEAHYAEYPWMVAVTDMQAKYVCGGTLIHPQLVLTSAHNVANHSSDSLLVRAGEYDLSSQREPHAYQTRRLRHLWRHELFNKLNFHNDMALMVLEQPFRLAPHIQPLCLPPVENVIVQEAMREAQCFAIGWGNSRNNTNPMDRLLKSIDLPIVEHEHCQRLLRITILGRRFKLHPSFVCAGGVQGKDTCEGDGGSPLFCSMAGQPNRFQLVGIVSWGIECAEKDIPAAYTNVAYLRNWIDEQITRAGLNLDEV</sequence>
<dbReference type="SUPFAM" id="SSF50494">
    <property type="entry name" value="Trypsin-like serine proteases"/>
    <property type="match status" value="1"/>
</dbReference>
<dbReference type="PROSITE" id="PS50240">
    <property type="entry name" value="TRYPSIN_DOM"/>
    <property type="match status" value="1"/>
</dbReference>
<dbReference type="InterPro" id="IPR001314">
    <property type="entry name" value="Peptidase_S1A"/>
</dbReference>
<comment type="similarity">
    <text evidence="4">Belongs to the peptidase S1 family. CLIP subfamily.</text>
</comment>
<evidence type="ECO:0000256" key="6">
    <source>
        <dbReference type="ARBA" id="ARBA00076468"/>
    </source>
</evidence>
<dbReference type="SMART" id="SM00020">
    <property type="entry name" value="Tryp_SPc"/>
    <property type="match status" value="1"/>
</dbReference>
<evidence type="ECO:0000256" key="1">
    <source>
        <dbReference type="ARBA" id="ARBA00004613"/>
    </source>
</evidence>
<dbReference type="Pfam" id="PF18322">
    <property type="entry name" value="CLIP_1"/>
    <property type="match status" value="1"/>
</dbReference>
<dbReference type="InterPro" id="IPR043504">
    <property type="entry name" value="Peptidase_S1_PA_chymotrypsin"/>
</dbReference>
<dbReference type="AlphaFoldDB" id="A0A6P8WZ21"/>
<dbReference type="CDD" id="cd00190">
    <property type="entry name" value="Tryp_SPc"/>
    <property type="match status" value="1"/>
</dbReference>
<evidence type="ECO:0000256" key="4">
    <source>
        <dbReference type="ARBA" id="ARBA00024195"/>
    </source>
</evidence>
<proteinExistence type="inferred from homology"/>
<organism evidence="9 10">
    <name type="scientific">Drosophila albomicans</name>
    <name type="common">Fruit fly</name>
    <dbReference type="NCBI Taxonomy" id="7291"/>
    <lineage>
        <taxon>Eukaryota</taxon>
        <taxon>Metazoa</taxon>
        <taxon>Ecdysozoa</taxon>
        <taxon>Arthropoda</taxon>
        <taxon>Hexapoda</taxon>
        <taxon>Insecta</taxon>
        <taxon>Pterygota</taxon>
        <taxon>Neoptera</taxon>
        <taxon>Endopterygota</taxon>
        <taxon>Diptera</taxon>
        <taxon>Brachycera</taxon>
        <taxon>Muscomorpha</taxon>
        <taxon>Ephydroidea</taxon>
        <taxon>Drosophilidae</taxon>
        <taxon>Drosophila</taxon>
    </lineage>
</organism>
<accession>A0A6P8WZ21</accession>
<feature type="chain" id="PRO_5027628313" description="Phenoloxidase-activating factor 2" evidence="7">
    <location>
        <begin position="25"/>
        <end position="448"/>
    </location>
</feature>
<feature type="domain" description="Peptidase S1" evidence="8">
    <location>
        <begin position="189"/>
        <end position="439"/>
    </location>
</feature>
<protein>
    <recommendedName>
        <fullName evidence="5">Phenoloxidase-activating factor 2</fullName>
    </recommendedName>
    <alternativeName>
        <fullName evidence="6">Prophenoloxidase-activating factor II</fullName>
    </alternativeName>
</protein>
<evidence type="ECO:0000256" key="2">
    <source>
        <dbReference type="ARBA" id="ARBA00022525"/>
    </source>
</evidence>
<dbReference type="InterPro" id="IPR051487">
    <property type="entry name" value="Ser/Thr_Proteases_Immune/Dev"/>
</dbReference>
<evidence type="ECO:0000313" key="9">
    <source>
        <dbReference type="Proteomes" id="UP000515160"/>
    </source>
</evidence>
<dbReference type="GeneID" id="117569657"/>
<feature type="signal peptide" evidence="7">
    <location>
        <begin position="1"/>
        <end position="24"/>
    </location>
</feature>
<dbReference type="GO" id="GO:0004252">
    <property type="term" value="F:serine-type endopeptidase activity"/>
    <property type="evidence" value="ECO:0007669"/>
    <property type="project" value="InterPro"/>
</dbReference>
<dbReference type="OrthoDB" id="6261922at2759"/>
<evidence type="ECO:0000256" key="5">
    <source>
        <dbReference type="ARBA" id="ARBA00068096"/>
    </source>
</evidence>
<dbReference type="Gene3D" id="2.40.10.10">
    <property type="entry name" value="Trypsin-like serine proteases"/>
    <property type="match status" value="2"/>
</dbReference>
<name>A0A6P8WZ21_DROAB</name>
<keyword evidence="9" id="KW-1185">Reference proteome</keyword>
<dbReference type="Proteomes" id="UP000515160">
    <property type="component" value="Chromosome 3"/>
</dbReference>
<evidence type="ECO:0000313" key="10">
    <source>
        <dbReference type="RefSeq" id="XP_034106794.1"/>
    </source>
</evidence>
<dbReference type="GO" id="GO:0005576">
    <property type="term" value="C:extracellular region"/>
    <property type="evidence" value="ECO:0007669"/>
    <property type="project" value="UniProtKB-SubCell"/>
</dbReference>
<dbReference type="GO" id="GO:0006508">
    <property type="term" value="P:proteolysis"/>
    <property type="evidence" value="ECO:0007669"/>
    <property type="project" value="InterPro"/>
</dbReference>
<evidence type="ECO:0000256" key="3">
    <source>
        <dbReference type="ARBA" id="ARBA00023157"/>
    </source>
</evidence>
<reference evidence="10" key="1">
    <citation type="submission" date="2025-08" db="UniProtKB">
        <authorList>
            <consortium name="RefSeq"/>
        </authorList>
    </citation>
    <scope>IDENTIFICATION</scope>
    <source>
        <strain evidence="10">15112-1751.03</strain>
        <tissue evidence="10">Whole Adult</tissue>
    </source>
</reference>
<dbReference type="PANTHER" id="PTHR24256">
    <property type="entry name" value="TRYPTASE-RELATED"/>
    <property type="match status" value="1"/>
</dbReference>
<evidence type="ECO:0000256" key="7">
    <source>
        <dbReference type="SAM" id="SignalP"/>
    </source>
</evidence>